<gene>
    <name evidence="2" type="ORF">EPD60_05295</name>
</gene>
<dbReference type="Proteomes" id="UP000295334">
    <property type="component" value="Unassembled WGS sequence"/>
</dbReference>
<feature type="transmembrane region" description="Helical" evidence="1">
    <location>
        <begin position="70"/>
        <end position="94"/>
    </location>
</feature>
<evidence type="ECO:0000313" key="3">
    <source>
        <dbReference type="Proteomes" id="UP000295334"/>
    </source>
</evidence>
<reference evidence="2 3" key="1">
    <citation type="submission" date="2019-03" db="EMBL/GenBank/DDBJ databases">
        <authorList>
            <person name="Kim M.K.M."/>
        </authorList>
    </citation>
    <scope>NUCLEOTIDE SEQUENCE [LARGE SCALE GENOMIC DNA]</scope>
    <source>
        <strain evidence="2 3">17J68-12</strain>
    </source>
</reference>
<keyword evidence="1" id="KW-0472">Membrane</keyword>
<sequence length="103" mass="11467">MEARPINSRLVPILLLHLPLAGSYMVLTGFAFVVMAVPNPVLIGIIQGACIGLHLALTPWLCFRLQVARSLVMAHLATVFLVIAVLQLTNHAYWNMLWQLRHS</sequence>
<keyword evidence="1" id="KW-0812">Transmembrane</keyword>
<protein>
    <submittedName>
        <fullName evidence="2">Uncharacterized protein</fullName>
    </submittedName>
</protein>
<keyword evidence="3" id="KW-1185">Reference proteome</keyword>
<feature type="transmembrane region" description="Helical" evidence="1">
    <location>
        <begin position="41"/>
        <end position="63"/>
    </location>
</feature>
<dbReference type="RefSeq" id="WP_131447591.1">
    <property type="nucleotide sequence ID" value="NZ_SJZI01000008.1"/>
</dbReference>
<dbReference type="AlphaFoldDB" id="A0A4R1BJU2"/>
<proteinExistence type="predicted"/>
<keyword evidence="1" id="KW-1133">Transmembrane helix</keyword>
<name>A0A4R1BJU2_9BACT</name>
<accession>A0A4R1BJU2</accession>
<comment type="caution">
    <text evidence="2">The sequence shown here is derived from an EMBL/GenBank/DDBJ whole genome shotgun (WGS) entry which is preliminary data.</text>
</comment>
<feature type="transmembrane region" description="Helical" evidence="1">
    <location>
        <begin position="12"/>
        <end position="35"/>
    </location>
</feature>
<organism evidence="2 3">
    <name type="scientific">Flaviaesturariibacter flavus</name>
    <dbReference type="NCBI Taxonomy" id="2502780"/>
    <lineage>
        <taxon>Bacteria</taxon>
        <taxon>Pseudomonadati</taxon>
        <taxon>Bacteroidota</taxon>
        <taxon>Chitinophagia</taxon>
        <taxon>Chitinophagales</taxon>
        <taxon>Chitinophagaceae</taxon>
        <taxon>Flaviaestuariibacter</taxon>
    </lineage>
</organism>
<evidence type="ECO:0000313" key="2">
    <source>
        <dbReference type="EMBL" id="TCJ17611.1"/>
    </source>
</evidence>
<dbReference type="EMBL" id="SJZI01000008">
    <property type="protein sequence ID" value="TCJ17611.1"/>
    <property type="molecule type" value="Genomic_DNA"/>
</dbReference>
<evidence type="ECO:0000256" key="1">
    <source>
        <dbReference type="SAM" id="Phobius"/>
    </source>
</evidence>